<name>A0A1X7SJF4_AMPQE</name>
<feature type="compositionally biased region" description="Low complexity" evidence="1">
    <location>
        <begin position="137"/>
        <end position="153"/>
    </location>
</feature>
<dbReference type="AlphaFoldDB" id="A0A1X7SJF4"/>
<evidence type="ECO:0000313" key="2">
    <source>
        <dbReference type="EnsemblMetazoa" id="Aqu2.1.02200_001"/>
    </source>
</evidence>
<protein>
    <submittedName>
        <fullName evidence="2">Uncharacterized protein</fullName>
    </submittedName>
</protein>
<dbReference type="EnsemblMetazoa" id="Aqu2.1.02200_001">
    <property type="protein sequence ID" value="Aqu2.1.02200_001"/>
    <property type="gene ID" value="Aqu2.1.02200"/>
</dbReference>
<evidence type="ECO:0000256" key="1">
    <source>
        <dbReference type="SAM" id="MobiDB-lite"/>
    </source>
</evidence>
<reference evidence="2" key="1">
    <citation type="submission" date="2017-05" db="UniProtKB">
        <authorList>
            <consortium name="EnsemblMetazoa"/>
        </authorList>
    </citation>
    <scope>IDENTIFICATION</scope>
</reference>
<accession>A0A1X7SJF4</accession>
<organism evidence="2">
    <name type="scientific">Amphimedon queenslandica</name>
    <name type="common">Sponge</name>
    <dbReference type="NCBI Taxonomy" id="400682"/>
    <lineage>
        <taxon>Eukaryota</taxon>
        <taxon>Metazoa</taxon>
        <taxon>Porifera</taxon>
        <taxon>Demospongiae</taxon>
        <taxon>Heteroscleromorpha</taxon>
        <taxon>Haplosclerida</taxon>
        <taxon>Niphatidae</taxon>
        <taxon>Amphimedon</taxon>
    </lineage>
</organism>
<dbReference type="InParanoid" id="A0A1X7SJF4"/>
<proteinExistence type="predicted"/>
<feature type="compositionally biased region" description="Polar residues" evidence="1">
    <location>
        <begin position="163"/>
        <end position="172"/>
    </location>
</feature>
<feature type="region of interest" description="Disordered" evidence="1">
    <location>
        <begin position="137"/>
        <end position="172"/>
    </location>
</feature>
<sequence>MSRLLLLSGDVELNPGPTVEEACIKLQQILRSHYESLERSTRGSLSDILSKLYANNVITESVKDSDKSQSYSKMMQEFNAKLSLLKDITDLKRHCQVFLECISQGGPTDAAAKSLAIEWGKVFDMESLLPVASTVLSSTPSLSPISTSTSTSASDDHSTALSPASQLSSTSE</sequence>